<name>A0A2W7NAE3_9RHOB</name>
<dbReference type="EMBL" id="QKZL01000005">
    <property type="protein sequence ID" value="PZX17048.1"/>
    <property type="molecule type" value="Genomic_DNA"/>
</dbReference>
<protein>
    <submittedName>
        <fullName evidence="1">Farnesyl-diphosphate farnesyltransferase</fullName>
    </submittedName>
</protein>
<proteinExistence type="predicted"/>
<dbReference type="InterPro" id="IPR002060">
    <property type="entry name" value="Squ/phyt_synthse"/>
</dbReference>
<dbReference type="Pfam" id="PF00494">
    <property type="entry name" value="SQS_PSY"/>
    <property type="match status" value="1"/>
</dbReference>
<comment type="caution">
    <text evidence="1">The sequence shown here is derived from an EMBL/GenBank/DDBJ whole genome shotgun (WGS) entry which is preliminary data.</text>
</comment>
<organism evidence="1 2">
    <name type="scientific">Palleronia aestuarii</name>
    <dbReference type="NCBI Taxonomy" id="568105"/>
    <lineage>
        <taxon>Bacteria</taxon>
        <taxon>Pseudomonadati</taxon>
        <taxon>Pseudomonadota</taxon>
        <taxon>Alphaproteobacteria</taxon>
        <taxon>Rhodobacterales</taxon>
        <taxon>Roseobacteraceae</taxon>
        <taxon>Palleronia</taxon>
    </lineage>
</organism>
<dbReference type="AlphaFoldDB" id="A0A2W7NAE3"/>
<reference evidence="1 2" key="1">
    <citation type="submission" date="2018-06" db="EMBL/GenBank/DDBJ databases">
        <title>Genomic Encyclopedia of Archaeal and Bacterial Type Strains, Phase II (KMG-II): from individual species to whole genera.</title>
        <authorList>
            <person name="Goeker M."/>
        </authorList>
    </citation>
    <scope>NUCLEOTIDE SEQUENCE [LARGE SCALE GENOMIC DNA]</scope>
    <source>
        <strain evidence="1 2">DSM 22009</strain>
    </source>
</reference>
<dbReference type="Gene3D" id="1.10.600.10">
    <property type="entry name" value="Farnesyl Diphosphate Synthase"/>
    <property type="match status" value="1"/>
</dbReference>
<dbReference type="PANTHER" id="PTHR31480">
    <property type="entry name" value="BIFUNCTIONAL LYCOPENE CYCLASE/PHYTOENE SYNTHASE"/>
    <property type="match status" value="1"/>
</dbReference>
<dbReference type="GO" id="GO:0016765">
    <property type="term" value="F:transferase activity, transferring alkyl or aryl (other than methyl) groups"/>
    <property type="evidence" value="ECO:0007669"/>
    <property type="project" value="UniProtKB-ARBA"/>
</dbReference>
<accession>A0A2W7NAE3</accession>
<dbReference type="SFLD" id="SFLDG01018">
    <property type="entry name" value="Squalene/Phytoene_Synthase_Lik"/>
    <property type="match status" value="1"/>
</dbReference>
<dbReference type="SFLD" id="SFLDS00005">
    <property type="entry name" value="Isoprenoid_Synthase_Type_I"/>
    <property type="match status" value="1"/>
</dbReference>
<dbReference type="Proteomes" id="UP000248916">
    <property type="component" value="Unassembled WGS sequence"/>
</dbReference>
<keyword evidence="2" id="KW-1185">Reference proteome</keyword>
<dbReference type="InterPro" id="IPR008949">
    <property type="entry name" value="Isoprenoid_synthase_dom_sf"/>
</dbReference>
<dbReference type="SUPFAM" id="SSF48576">
    <property type="entry name" value="Terpenoid synthases"/>
    <property type="match status" value="1"/>
</dbReference>
<dbReference type="OrthoDB" id="9807580at2"/>
<evidence type="ECO:0000313" key="2">
    <source>
        <dbReference type="Proteomes" id="UP000248916"/>
    </source>
</evidence>
<evidence type="ECO:0000313" key="1">
    <source>
        <dbReference type="EMBL" id="PZX17048.1"/>
    </source>
</evidence>
<gene>
    <name evidence="1" type="ORF">LX81_01679</name>
</gene>
<keyword evidence="1" id="KW-0808">Transferase</keyword>
<sequence>MRRNGTAVIETTAMKSENFPVGSLLLRRDLRPIVHAFYGFARRADNVADDPNLTADAKLARLGEFDRGLDGTPAGEPVARTLRETLETTGHAEGVRHARALLGAFRQDAIKTRYATWEELLAYCRMSADPVGRFLLDLHGEAPSTHAPSDALCTALQILNHLQDLGRDFRELDRIYMPEDLLPHSEAALRENHASPALRAAIDDALCRAAGLLHRAAELPALLASRRLSGEVRAIHFLATRLHDRLCRADPMAGRVAPGRTDFAGAAIRGAAACLRRPQPRAMIGGLP</sequence>